<dbReference type="SUPFAM" id="SSF51735">
    <property type="entry name" value="NAD(P)-binding Rossmann-fold domains"/>
    <property type="match status" value="1"/>
</dbReference>
<dbReference type="EMBL" id="MU004288">
    <property type="protein sequence ID" value="KAF2662851.1"/>
    <property type="molecule type" value="Genomic_DNA"/>
</dbReference>
<evidence type="ECO:0000259" key="2">
    <source>
        <dbReference type="SMART" id="SM00829"/>
    </source>
</evidence>
<dbReference type="OrthoDB" id="809632at2759"/>
<dbReference type="InterPro" id="IPR036291">
    <property type="entry name" value="NAD(P)-bd_dom_sf"/>
</dbReference>
<dbReference type="SMART" id="SM00829">
    <property type="entry name" value="PKS_ER"/>
    <property type="match status" value="1"/>
</dbReference>
<dbReference type="PANTHER" id="PTHR43205:SF42">
    <property type="entry name" value="ALCOHOL DEHYDROGENASE, ZINC-CONTAINING (AFU_ORTHOLOGUE AFUA_7G04530)"/>
    <property type="match status" value="1"/>
</dbReference>
<organism evidence="3 4">
    <name type="scientific">Lophiostoma macrostomum CBS 122681</name>
    <dbReference type="NCBI Taxonomy" id="1314788"/>
    <lineage>
        <taxon>Eukaryota</taxon>
        <taxon>Fungi</taxon>
        <taxon>Dikarya</taxon>
        <taxon>Ascomycota</taxon>
        <taxon>Pezizomycotina</taxon>
        <taxon>Dothideomycetes</taxon>
        <taxon>Pleosporomycetidae</taxon>
        <taxon>Pleosporales</taxon>
        <taxon>Lophiostomataceae</taxon>
        <taxon>Lophiostoma</taxon>
    </lineage>
</organism>
<evidence type="ECO:0000256" key="1">
    <source>
        <dbReference type="ARBA" id="ARBA00023002"/>
    </source>
</evidence>
<protein>
    <submittedName>
        <fullName evidence="3">NADP-dependent leukotriene B4 12-hydroxydehydrogenase</fullName>
    </submittedName>
</protein>
<dbReference type="Pfam" id="PF00107">
    <property type="entry name" value="ADH_zinc_N"/>
    <property type="match status" value="1"/>
</dbReference>
<dbReference type="CDD" id="cd05288">
    <property type="entry name" value="PGDH"/>
    <property type="match status" value="1"/>
</dbReference>
<dbReference type="InterPro" id="IPR020843">
    <property type="entry name" value="ER"/>
</dbReference>
<keyword evidence="4" id="KW-1185">Reference proteome</keyword>
<dbReference type="Gene3D" id="3.90.180.10">
    <property type="entry name" value="Medium-chain alcohol dehydrogenases, catalytic domain"/>
    <property type="match status" value="1"/>
</dbReference>
<dbReference type="PANTHER" id="PTHR43205">
    <property type="entry name" value="PROSTAGLANDIN REDUCTASE"/>
    <property type="match status" value="1"/>
</dbReference>
<dbReference type="Pfam" id="PF16884">
    <property type="entry name" value="ADH_N_2"/>
    <property type="match status" value="1"/>
</dbReference>
<dbReference type="InterPro" id="IPR041694">
    <property type="entry name" value="ADH_N_2"/>
</dbReference>
<evidence type="ECO:0000313" key="3">
    <source>
        <dbReference type="EMBL" id="KAF2662851.1"/>
    </source>
</evidence>
<dbReference type="InterPro" id="IPR045010">
    <property type="entry name" value="MDR_fam"/>
</dbReference>
<sequence length="351" mass="38080">MTSYTAIHLAERPTDNIVPGKTFTAKQHPIPDAASLQDGEVLFKTLYLSLDPAMRGWLKDRRSYLPPVQIGQVMRGMGVGLIVASRAKGFPVGSYATGGCNWSEYAVLNPDKPDQSLQSLDLPRGAVPTDALGVLGMTALTAYFGMLDVGQVKEGDFVVVSAAAGATGSVAGQIAKIQGARVLGLAGGGDKVRWLKEELGFDDALDYKDPDFKKKFREATKDLIDVYFDNVGGEILDMALAQAKPHARFVECGAISEYNKEKPGGIKNYTVIIPMRIRMQGFIILDYRERYGEARKQLAQWLSEGKLKRKETVVKGGLSQAESALLGLFRGQNTGKMMVEVARSEDAGAKL</sequence>
<feature type="domain" description="Enoyl reductase (ER)" evidence="2">
    <location>
        <begin position="20"/>
        <end position="339"/>
    </location>
</feature>
<dbReference type="InterPro" id="IPR011032">
    <property type="entry name" value="GroES-like_sf"/>
</dbReference>
<reference evidence="3" key="1">
    <citation type="journal article" date="2020" name="Stud. Mycol.">
        <title>101 Dothideomycetes genomes: a test case for predicting lifestyles and emergence of pathogens.</title>
        <authorList>
            <person name="Haridas S."/>
            <person name="Albert R."/>
            <person name="Binder M."/>
            <person name="Bloem J."/>
            <person name="Labutti K."/>
            <person name="Salamov A."/>
            <person name="Andreopoulos B."/>
            <person name="Baker S."/>
            <person name="Barry K."/>
            <person name="Bills G."/>
            <person name="Bluhm B."/>
            <person name="Cannon C."/>
            <person name="Castanera R."/>
            <person name="Culley D."/>
            <person name="Daum C."/>
            <person name="Ezra D."/>
            <person name="Gonzalez J."/>
            <person name="Henrissat B."/>
            <person name="Kuo A."/>
            <person name="Liang C."/>
            <person name="Lipzen A."/>
            <person name="Lutzoni F."/>
            <person name="Magnuson J."/>
            <person name="Mondo S."/>
            <person name="Nolan M."/>
            <person name="Ohm R."/>
            <person name="Pangilinan J."/>
            <person name="Park H.-J."/>
            <person name="Ramirez L."/>
            <person name="Alfaro M."/>
            <person name="Sun H."/>
            <person name="Tritt A."/>
            <person name="Yoshinaga Y."/>
            <person name="Zwiers L.-H."/>
            <person name="Turgeon B."/>
            <person name="Goodwin S."/>
            <person name="Spatafora J."/>
            <person name="Crous P."/>
            <person name="Grigoriev I."/>
        </authorList>
    </citation>
    <scope>NUCLEOTIDE SEQUENCE</scope>
    <source>
        <strain evidence="3">CBS 122681</strain>
    </source>
</reference>
<dbReference type="GO" id="GO:0016628">
    <property type="term" value="F:oxidoreductase activity, acting on the CH-CH group of donors, NAD or NADP as acceptor"/>
    <property type="evidence" value="ECO:0007669"/>
    <property type="project" value="InterPro"/>
</dbReference>
<accession>A0A6A6TU53</accession>
<keyword evidence="1" id="KW-0560">Oxidoreductase</keyword>
<dbReference type="AlphaFoldDB" id="A0A6A6TU53"/>
<evidence type="ECO:0000313" key="4">
    <source>
        <dbReference type="Proteomes" id="UP000799324"/>
    </source>
</evidence>
<gene>
    <name evidence="3" type="ORF">K491DRAFT_752787</name>
</gene>
<name>A0A6A6TU53_9PLEO</name>
<dbReference type="Gene3D" id="3.40.50.720">
    <property type="entry name" value="NAD(P)-binding Rossmann-like Domain"/>
    <property type="match status" value="1"/>
</dbReference>
<dbReference type="SUPFAM" id="SSF50129">
    <property type="entry name" value="GroES-like"/>
    <property type="match status" value="1"/>
</dbReference>
<proteinExistence type="predicted"/>
<dbReference type="Proteomes" id="UP000799324">
    <property type="component" value="Unassembled WGS sequence"/>
</dbReference>
<dbReference type="InterPro" id="IPR013149">
    <property type="entry name" value="ADH-like_C"/>
</dbReference>
<dbReference type="FunFam" id="3.40.50.720:FF:000121">
    <property type="entry name" value="Prostaglandin reductase 2"/>
    <property type="match status" value="1"/>
</dbReference>